<dbReference type="EMBL" id="JAHRHJ020000005">
    <property type="protein sequence ID" value="KAH9316694.1"/>
    <property type="molecule type" value="Genomic_DNA"/>
</dbReference>
<evidence type="ECO:0000256" key="1">
    <source>
        <dbReference type="ARBA" id="ARBA00010020"/>
    </source>
</evidence>
<organism evidence="3 4">
    <name type="scientific">Taxus chinensis</name>
    <name type="common">Chinese yew</name>
    <name type="synonym">Taxus wallichiana var. chinensis</name>
    <dbReference type="NCBI Taxonomy" id="29808"/>
    <lineage>
        <taxon>Eukaryota</taxon>
        <taxon>Viridiplantae</taxon>
        <taxon>Streptophyta</taxon>
        <taxon>Embryophyta</taxon>
        <taxon>Tracheophyta</taxon>
        <taxon>Spermatophyta</taxon>
        <taxon>Pinopsida</taxon>
        <taxon>Pinidae</taxon>
        <taxon>Conifers II</taxon>
        <taxon>Cupressales</taxon>
        <taxon>Taxaceae</taxon>
        <taxon>Taxus</taxon>
    </lineage>
</organism>
<dbReference type="AlphaFoldDB" id="A0AA38G923"/>
<dbReference type="Gene3D" id="6.10.140.1620">
    <property type="match status" value="1"/>
</dbReference>
<name>A0AA38G923_TAXCH</name>
<comment type="similarity">
    <text evidence="1">Belongs to the ABI family.</text>
</comment>
<dbReference type="PANTHER" id="PTHR10460">
    <property type="entry name" value="ABL INTERACTOR FAMILY MEMBER"/>
    <property type="match status" value="1"/>
</dbReference>
<comment type="caution">
    <text evidence="3">The sequence shown here is derived from an EMBL/GenBank/DDBJ whole genome shotgun (WGS) entry which is preliminary data.</text>
</comment>
<protein>
    <submittedName>
        <fullName evidence="3">Uncharacterized protein</fullName>
    </submittedName>
</protein>
<accession>A0AA38G923</accession>
<sequence>MQEEQQQQMEGMASDELSMKRSSDFFNALQELKNLRPQFYHAADYCEKSYLVDQYKRNHKGHVWSRLEEEPKSLSSSEDQ</sequence>
<dbReference type="InterPro" id="IPR028457">
    <property type="entry name" value="ABI"/>
</dbReference>
<keyword evidence="4" id="KW-1185">Reference proteome</keyword>
<feature type="non-terminal residue" evidence="3">
    <location>
        <position position="1"/>
    </location>
</feature>
<dbReference type="PANTHER" id="PTHR10460:SF0">
    <property type="entry name" value="ABELSON INTERACTING PROTEIN, ISOFORM D"/>
    <property type="match status" value="1"/>
</dbReference>
<gene>
    <name evidence="3" type="ORF">KI387_025321</name>
</gene>
<reference evidence="3 4" key="1">
    <citation type="journal article" date="2021" name="Nat. Plants">
        <title>The Taxus genome provides insights into paclitaxel biosynthesis.</title>
        <authorList>
            <person name="Xiong X."/>
            <person name="Gou J."/>
            <person name="Liao Q."/>
            <person name="Li Y."/>
            <person name="Zhou Q."/>
            <person name="Bi G."/>
            <person name="Li C."/>
            <person name="Du R."/>
            <person name="Wang X."/>
            <person name="Sun T."/>
            <person name="Guo L."/>
            <person name="Liang H."/>
            <person name="Lu P."/>
            <person name="Wu Y."/>
            <person name="Zhang Z."/>
            <person name="Ro D.K."/>
            <person name="Shang Y."/>
            <person name="Huang S."/>
            <person name="Yan J."/>
        </authorList>
    </citation>
    <scope>NUCLEOTIDE SEQUENCE [LARGE SCALE GENOMIC DNA]</scope>
    <source>
        <strain evidence="3">Ta-2019</strain>
    </source>
</reference>
<evidence type="ECO:0000256" key="2">
    <source>
        <dbReference type="ARBA" id="ARBA00025223"/>
    </source>
</evidence>
<evidence type="ECO:0000313" key="3">
    <source>
        <dbReference type="EMBL" id="KAH9316694.1"/>
    </source>
</evidence>
<proteinExistence type="inferred from homology"/>
<evidence type="ECO:0000313" key="4">
    <source>
        <dbReference type="Proteomes" id="UP000824469"/>
    </source>
</evidence>
<dbReference type="Proteomes" id="UP000824469">
    <property type="component" value="Unassembled WGS sequence"/>
</dbReference>
<comment type="function">
    <text evidence="2">Involved in regulation of actin and microtubule organization. Part of a WAVE complex that activates the Arp2/3 complex.</text>
</comment>